<feature type="region of interest" description="Disordered" evidence="1">
    <location>
        <begin position="386"/>
        <end position="539"/>
    </location>
</feature>
<reference evidence="2 3" key="1">
    <citation type="submission" date="2019-11" db="EMBL/GenBank/DDBJ databases">
        <title>Gordonia sp. nov., a novel actinobacterium isolated from mangrove soil in Hainan.</title>
        <authorList>
            <person name="Huang X."/>
            <person name="Xie Y."/>
            <person name="Chu X."/>
            <person name="Xiao K."/>
        </authorList>
    </citation>
    <scope>NUCLEOTIDE SEQUENCE [LARGE SCALE GENOMIC DNA]</scope>
    <source>
        <strain evidence="2 3">HNM0687</strain>
    </source>
</reference>
<feature type="compositionally biased region" description="Low complexity" evidence="1">
    <location>
        <begin position="484"/>
        <end position="504"/>
    </location>
</feature>
<dbReference type="Proteomes" id="UP000475545">
    <property type="component" value="Unassembled WGS sequence"/>
</dbReference>
<proteinExistence type="predicted"/>
<dbReference type="SUPFAM" id="SSF53474">
    <property type="entry name" value="alpha/beta-Hydrolases"/>
    <property type="match status" value="1"/>
</dbReference>
<organism evidence="2 3">
    <name type="scientific">Gordonia mangrovi</name>
    <dbReference type="NCBI Taxonomy" id="2665643"/>
    <lineage>
        <taxon>Bacteria</taxon>
        <taxon>Bacillati</taxon>
        <taxon>Actinomycetota</taxon>
        <taxon>Actinomycetes</taxon>
        <taxon>Mycobacteriales</taxon>
        <taxon>Gordoniaceae</taxon>
        <taxon>Gordonia</taxon>
    </lineage>
</organism>
<name>A0A6L7GSP5_9ACTN</name>
<evidence type="ECO:0000256" key="1">
    <source>
        <dbReference type="SAM" id="MobiDB-lite"/>
    </source>
</evidence>
<dbReference type="EMBL" id="WMBR01000004">
    <property type="protein sequence ID" value="MXP22956.1"/>
    <property type="molecule type" value="Genomic_DNA"/>
</dbReference>
<sequence length="539" mass="55435">MAHRGKHRRPPQWSASRFRSTSTRATAISAVAGAICIATLGPLGPAAAGATAVVDDLIDDGVVYDATDDQNGLDFFDDVPGNAIIVVTPGTDDATLFPRIYPLMGSRTTLVVNYPESFGPIIAGKSGQLPFLAPLYDDSKTVAIDRNLEVMRAFDAAASGGPPLVVYTGYSQGADAVGNAAEIAHQEGYLDPSQTRVVLVSDPRSPWGIKPWLADMPILPQVATVIGIESDGARDPGATGDTPVTSVIIVGDPVANFQWVWCRPVSSLIVDAAGFLTIHTGNGPSTYADIDNYDAPTIYHSVDGDTRYEVYDVGHPLAVATQWVYDELGISYTDDDIENWNRQAEIFYPLQRPEVGNASVPVVEEPPAPPSPSYRVTMSAAAATGAAAPAVDDADNLDPTPTTRTAPKTGSDPTTTTPEPTGGAPAESTPGGPTAPTPTEEVEREPAPNSGTDDSAPTADSQSVDPTSEAGSTTAPSGEATKPAAESESGGQAESGGEAESGGAITSDTSDDAGPSSDEDTGETTSSEGDAGASGQSGS</sequence>
<feature type="compositionally biased region" description="Polar residues" evidence="1">
    <location>
        <begin position="449"/>
        <end position="476"/>
    </location>
</feature>
<comment type="caution">
    <text evidence="2">The sequence shown here is derived from an EMBL/GenBank/DDBJ whole genome shotgun (WGS) entry which is preliminary data.</text>
</comment>
<evidence type="ECO:0008006" key="4">
    <source>
        <dbReference type="Google" id="ProtNLM"/>
    </source>
</evidence>
<accession>A0A6L7GSP5</accession>
<feature type="compositionally biased region" description="Low complexity" evidence="1">
    <location>
        <begin position="405"/>
        <end position="439"/>
    </location>
</feature>
<gene>
    <name evidence="2" type="ORF">GIY30_16585</name>
</gene>
<keyword evidence="3" id="KW-1185">Reference proteome</keyword>
<dbReference type="AlphaFoldDB" id="A0A6L7GSP5"/>
<evidence type="ECO:0000313" key="3">
    <source>
        <dbReference type="Proteomes" id="UP000475545"/>
    </source>
</evidence>
<protein>
    <recommendedName>
        <fullName evidence="4">PE-PPE domain-containing protein</fullName>
    </recommendedName>
</protein>
<dbReference type="InterPro" id="IPR029058">
    <property type="entry name" value="AB_hydrolase_fold"/>
</dbReference>
<evidence type="ECO:0000313" key="2">
    <source>
        <dbReference type="EMBL" id="MXP22956.1"/>
    </source>
</evidence>
<dbReference type="Gene3D" id="3.40.50.1820">
    <property type="entry name" value="alpha/beta hydrolase"/>
    <property type="match status" value="1"/>
</dbReference>
<dbReference type="RefSeq" id="WP_160903124.1">
    <property type="nucleotide sequence ID" value="NZ_CP102850.1"/>
</dbReference>